<dbReference type="PANTHER" id="PTHR43531">
    <property type="entry name" value="PROTEIN ICFG"/>
    <property type="match status" value="1"/>
</dbReference>
<keyword evidence="2" id="KW-0145">Chemotaxis</keyword>
<name>A0A1B0ZQQ4_9RHOB</name>
<dbReference type="RefSeq" id="WP_065271466.1">
    <property type="nucleotide sequence ID" value="NZ_CP015124.1"/>
</dbReference>
<dbReference type="InterPro" id="IPR003660">
    <property type="entry name" value="HAMP_dom"/>
</dbReference>
<dbReference type="GO" id="GO:0006935">
    <property type="term" value="P:chemotaxis"/>
    <property type="evidence" value="ECO:0007669"/>
    <property type="project" value="UniProtKB-KW"/>
</dbReference>
<feature type="transmembrane region" description="Helical" evidence="5">
    <location>
        <begin position="7"/>
        <end position="31"/>
    </location>
</feature>
<dbReference type="FunFam" id="1.10.287.950:FF:000001">
    <property type="entry name" value="Methyl-accepting chemotaxis sensory transducer"/>
    <property type="match status" value="1"/>
</dbReference>
<gene>
    <name evidence="8" type="primary">mcp</name>
    <name evidence="8" type="ORF">JL2886_01594</name>
</gene>
<dbReference type="Gene3D" id="1.10.287.950">
    <property type="entry name" value="Methyl-accepting chemotaxis protein"/>
    <property type="match status" value="1"/>
</dbReference>
<evidence type="ECO:0000259" key="6">
    <source>
        <dbReference type="PROSITE" id="PS50111"/>
    </source>
</evidence>
<sequence length="722" mass="78347">MKFKVSINLAILSIIVLAAGIMFTLAGISLYTHQVRDDMQVRAAQIEAVDMSLVDLEQQFLSARRAEKDFLLRKDEKYTKRHAAIMDQLASTFDGLKQNIAQVPELRSTAVTLPELETAIAAYGAAFLSLAASNRRLGLDENDGLQGNLRTAVKNVETELQGLEQPEMQVKMLMMRRHEKDFIMRKDPKYLDRLNARVDEFHAFPESYYADRAQFQQISDLMDTYQTSFAAYVDETLKEQDLRKQMSETYAAAEPLVEALHKESRIVMSQILADTAAISEQAASNSTRAGLGGAAVFIVLALLLARGISRPLKRTDRVLKKMRENDFTPALPVTPIREISAIAEAVGDFRKDEEIKHRMTKDIARVIDACAEGDFSKRVDTAGSSGMFAELGNGVNAIGTVAEKGLKDVQEVIGGLATGDLNQAMQPGQKGVFREISDAIDHLTNSLDGMIRQLTGSSEMLNNTANEISSAMNDASRRGETSAAALEETAAALQTVSDTVRDTASSAQDAKSLVDNAQNNAEGTRSIAEQTVTAMQRIKDSSDAISKITDMIDDVAFQTNLLALNAGVEAARAGEAGRGFAVVASEVRALAQRSSDAAQEINNLINTSRGEVTVGVKLVDETGESLAKIVQTIIQVVERMNTIADNTVEQSNGLTEVNVAVDSLDKDSQKSAAMLEQTSAAGQMLQQEAHRLFEAISGFRLKGSPAHHGSAPAAQQQDDWAA</sequence>
<evidence type="ECO:0000259" key="7">
    <source>
        <dbReference type="PROSITE" id="PS50885"/>
    </source>
</evidence>
<dbReference type="InterPro" id="IPR004089">
    <property type="entry name" value="MCPsignal_dom"/>
</dbReference>
<dbReference type="SMART" id="SM00304">
    <property type="entry name" value="HAMP"/>
    <property type="match status" value="2"/>
</dbReference>
<dbReference type="OrthoDB" id="5349256at2"/>
<dbReference type="PROSITE" id="PS50111">
    <property type="entry name" value="CHEMOTAXIS_TRANSDUC_2"/>
    <property type="match status" value="1"/>
</dbReference>
<dbReference type="SMART" id="SM01358">
    <property type="entry name" value="HBM"/>
    <property type="match status" value="1"/>
</dbReference>
<dbReference type="EMBL" id="CP015124">
    <property type="protein sequence ID" value="ANP36503.1"/>
    <property type="molecule type" value="Genomic_DNA"/>
</dbReference>
<feature type="domain" description="HAMP" evidence="7">
    <location>
        <begin position="306"/>
        <end position="358"/>
    </location>
</feature>
<protein>
    <submittedName>
        <fullName evidence="8">Diguanylate cyclase</fullName>
    </submittedName>
</protein>
<dbReference type="PROSITE" id="PS50885">
    <property type="entry name" value="HAMP"/>
    <property type="match status" value="1"/>
</dbReference>
<evidence type="ECO:0000313" key="9">
    <source>
        <dbReference type="Proteomes" id="UP000092565"/>
    </source>
</evidence>
<keyword evidence="5" id="KW-1133">Transmembrane helix</keyword>
<proteinExistence type="inferred from homology"/>
<evidence type="ECO:0000256" key="5">
    <source>
        <dbReference type="SAM" id="Phobius"/>
    </source>
</evidence>
<evidence type="ECO:0000256" key="4">
    <source>
        <dbReference type="PROSITE-ProRule" id="PRU00284"/>
    </source>
</evidence>
<evidence type="ECO:0000256" key="3">
    <source>
        <dbReference type="ARBA" id="ARBA00029447"/>
    </source>
</evidence>
<dbReference type="GO" id="GO:0016020">
    <property type="term" value="C:membrane"/>
    <property type="evidence" value="ECO:0007669"/>
    <property type="project" value="UniProtKB-SubCell"/>
</dbReference>
<dbReference type="InterPro" id="IPR032255">
    <property type="entry name" value="HBM"/>
</dbReference>
<keyword evidence="5" id="KW-0812">Transmembrane</keyword>
<keyword evidence="5" id="KW-0472">Membrane</keyword>
<accession>A0A1B0ZQQ4</accession>
<dbReference type="CDD" id="cd11386">
    <property type="entry name" value="MCP_signal"/>
    <property type="match status" value="1"/>
</dbReference>
<reference evidence="8 9" key="1">
    <citation type="submission" date="2016-04" db="EMBL/GenBank/DDBJ databases">
        <authorList>
            <person name="Evans L.H."/>
            <person name="Alamgir A."/>
            <person name="Owens N."/>
            <person name="Weber N.D."/>
            <person name="Virtaneva K."/>
            <person name="Barbian K."/>
            <person name="Babar A."/>
            <person name="Rosenke K."/>
        </authorList>
    </citation>
    <scope>NUCLEOTIDE SEQUENCE [LARGE SCALE GENOMIC DNA]</scope>
    <source>
        <strain evidence="8 9">JL2886</strain>
    </source>
</reference>
<organism evidence="8 9">
    <name type="scientific">Phaeobacter gallaeciensis</name>
    <dbReference type="NCBI Taxonomy" id="60890"/>
    <lineage>
        <taxon>Bacteria</taxon>
        <taxon>Pseudomonadati</taxon>
        <taxon>Pseudomonadota</taxon>
        <taxon>Alphaproteobacteria</taxon>
        <taxon>Rhodobacterales</taxon>
        <taxon>Roseobacteraceae</taxon>
        <taxon>Phaeobacter</taxon>
    </lineage>
</organism>
<dbReference type="GO" id="GO:0007165">
    <property type="term" value="P:signal transduction"/>
    <property type="evidence" value="ECO:0007669"/>
    <property type="project" value="UniProtKB-KW"/>
</dbReference>
<dbReference type="Gene3D" id="6.10.340.10">
    <property type="match status" value="1"/>
</dbReference>
<comment type="subcellular location">
    <subcellularLocation>
        <location evidence="1">Membrane</location>
    </subcellularLocation>
</comment>
<dbReference type="InterPro" id="IPR051310">
    <property type="entry name" value="MCP_chemotaxis"/>
</dbReference>
<dbReference type="Pfam" id="PF00015">
    <property type="entry name" value="MCPsignal"/>
    <property type="match status" value="1"/>
</dbReference>
<evidence type="ECO:0000256" key="1">
    <source>
        <dbReference type="ARBA" id="ARBA00004370"/>
    </source>
</evidence>
<dbReference type="SUPFAM" id="SSF58104">
    <property type="entry name" value="Methyl-accepting chemotaxis protein (MCP) signaling domain"/>
    <property type="match status" value="1"/>
</dbReference>
<dbReference type="AlphaFoldDB" id="A0A1B0ZQQ4"/>
<keyword evidence="9" id="KW-1185">Reference proteome</keyword>
<keyword evidence="4" id="KW-0807">Transducer</keyword>
<feature type="domain" description="Methyl-accepting transducer" evidence="6">
    <location>
        <begin position="457"/>
        <end position="686"/>
    </location>
</feature>
<comment type="similarity">
    <text evidence="3">Belongs to the methyl-accepting chemotaxis (MCP) protein family.</text>
</comment>
<dbReference type="Proteomes" id="UP000092565">
    <property type="component" value="Chromosome"/>
</dbReference>
<evidence type="ECO:0000256" key="2">
    <source>
        <dbReference type="ARBA" id="ARBA00022500"/>
    </source>
</evidence>
<dbReference type="SMART" id="SM00283">
    <property type="entry name" value="MA"/>
    <property type="match status" value="1"/>
</dbReference>
<dbReference type="PANTHER" id="PTHR43531:SF11">
    <property type="entry name" value="METHYL-ACCEPTING CHEMOTAXIS PROTEIN 3"/>
    <property type="match status" value="1"/>
</dbReference>
<evidence type="ECO:0000313" key="8">
    <source>
        <dbReference type="EMBL" id="ANP36503.1"/>
    </source>
</evidence>
<dbReference type="Pfam" id="PF00672">
    <property type="entry name" value="HAMP"/>
    <property type="match status" value="1"/>
</dbReference>